<gene>
    <name evidence="1" type="ORF">RM190_10840</name>
</gene>
<organism evidence="1 2">
    <name type="scientific">Paracoccus broussonetiae</name>
    <dbReference type="NCBI Taxonomy" id="3075834"/>
    <lineage>
        <taxon>Bacteria</taxon>
        <taxon>Pseudomonadati</taxon>
        <taxon>Pseudomonadota</taxon>
        <taxon>Alphaproteobacteria</taxon>
        <taxon>Rhodobacterales</taxon>
        <taxon>Paracoccaceae</taxon>
        <taxon>Paracoccus</taxon>
    </lineage>
</organism>
<dbReference type="Proteomes" id="UP001251085">
    <property type="component" value="Unassembled WGS sequence"/>
</dbReference>
<evidence type="ECO:0000313" key="1">
    <source>
        <dbReference type="EMBL" id="MDT1062359.1"/>
    </source>
</evidence>
<protein>
    <submittedName>
        <fullName evidence="1">Aminoglycoside phosphotransferase family protein</fullName>
    </submittedName>
</protein>
<sequence>MFKPYLDRWNLVADGQPITTPAARLVPVLQNGTRAMLKLSSNPDQRRGAALMEWWGGDGAARIIARDETALLIERATGGRSLGDMARGGDDARACRILCATAARLHRKRPGPIPELVPLPHWFRDLEPAVAAHGGILTHSLETARMLLADPRDQVVLHGDLHHDNVLDFGPRGWLAIDPHALFGERGFDFANIFTNPDLSDPTRPVATLPGHFQQRLEVVAGAARMDRRRLLQWILAWTGLSAAWFLQDNDPLVRVDLEIASLAAAELVR</sequence>
<comment type="caution">
    <text evidence="1">The sequence shown here is derived from an EMBL/GenBank/DDBJ whole genome shotgun (WGS) entry which is preliminary data.</text>
</comment>
<dbReference type="SUPFAM" id="SSF56112">
    <property type="entry name" value="Protein kinase-like (PK-like)"/>
    <property type="match status" value="1"/>
</dbReference>
<reference evidence="2" key="1">
    <citation type="submission" date="2023-07" db="EMBL/GenBank/DDBJ databases">
        <title>Characterization of two Paracoccaceae strains isolated from Phycosphere and proposal of Xinfangfangia lacusdiani sp. nov.</title>
        <authorList>
            <person name="Deng Y."/>
            <person name="Zhang Y.Q."/>
        </authorList>
    </citation>
    <scope>NUCLEOTIDE SEQUENCE [LARGE SCALE GENOMIC DNA]</scope>
    <source>
        <strain evidence="2">CPCC 101403</strain>
    </source>
</reference>
<name>A0ABU3EDP5_9RHOB</name>
<accession>A0ABU3EDP5</accession>
<keyword evidence="2" id="KW-1185">Reference proteome</keyword>
<dbReference type="EMBL" id="JAVRQI010000007">
    <property type="protein sequence ID" value="MDT1062359.1"/>
    <property type="molecule type" value="Genomic_DNA"/>
</dbReference>
<evidence type="ECO:0000313" key="2">
    <source>
        <dbReference type="Proteomes" id="UP001251085"/>
    </source>
</evidence>
<proteinExistence type="predicted"/>
<dbReference type="InterPro" id="IPR011009">
    <property type="entry name" value="Kinase-like_dom_sf"/>
</dbReference>
<dbReference type="Gene3D" id="1.10.510.10">
    <property type="entry name" value="Transferase(Phosphotransferase) domain 1"/>
    <property type="match status" value="1"/>
</dbReference>
<dbReference type="InterPro" id="IPR006748">
    <property type="entry name" value="NH2Glyco/OHUrea_AB-resist_kin"/>
</dbReference>
<dbReference type="Pfam" id="PF04655">
    <property type="entry name" value="APH_6_hur"/>
    <property type="match status" value="1"/>
</dbReference>
<dbReference type="Gene3D" id="1.20.1270.240">
    <property type="match status" value="1"/>
</dbReference>